<dbReference type="Proteomes" id="UP000002038">
    <property type="component" value="Unassembled WGS sequence"/>
</dbReference>
<sequence>MPRNARCPAASQACTKTPTLHLSLPTLPVPEVPVDNGEDLVNDEMKEQVDEKDIETQLENSISVNSYL</sequence>
<accession>A0A179UFR9</accession>
<dbReference type="KEGG" id="bgh:BDBG_16711"/>
<proteinExistence type="predicted"/>
<dbReference type="RefSeq" id="XP_031577432.1">
    <property type="nucleotide sequence ID" value="XM_031724601.1"/>
</dbReference>
<dbReference type="VEuPathDB" id="FungiDB:BDBG_16711"/>
<feature type="region of interest" description="Disordered" evidence="1">
    <location>
        <begin position="47"/>
        <end position="68"/>
    </location>
</feature>
<dbReference type="AlphaFoldDB" id="A0A179UFR9"/>
<dbReference type="GeneID" id="42528736"/>
<reference evidence="3" key="1">
    <citation type="journal article" date="2015" name="PLoS Genet.">
        <title>The dynamic genome and transcriptome of the human fungal pathogen Blastomyces and close relative Emmonsia.</title>
        <authorList>
            <person name="Munoz J.F."/>
            <person name="Gauthier G.M."/>
            <person name="Desjardins C.A."/>
            <person name="Gallo J.E."/>
            <person name="Holder J."/>
            <person name="Sullivan T.D."/>
            <person name="Marty A.J."/>
            <person name="Carmen J.C."/>
            <person name="Chen Z."/>
            <person name="Ding L."/>
            <person name="Gujja S."/>
            <person name="Magrini V."/>
            <person name="Misas E."/>
            <person name="Mitreva M."/>
            <person name="Priest M."/>
            <person name="Saif S."/>
            <person name="Whiston E.A."/>
            <person name="Young S."/>
            <person name="Zeng Q."/>
            <person name="Goldman W.E."/>
            <person name="Mardis E.R."/>
            <person name="Taylor J.W."/>
            <person name="McEwen J.G."/>
            <person name="Clay O.K."/>
            <person name="Klein B.S."/>
            <person name="Cuomo C.A."/>
        </authorList>
    </citation>
    <scope>NUCLEOTIDE SEQUENCE [LARGE SCALE GENOMIC DNA]</scope>
    <source>
        <strain evidence="3">SLH14081</strain>
    </source>
</reference>
<evidence type="ECO:0000313" key="3">
    <source>
        <dbReference type="Proteomes" id="UP000002038"/>
    </source>
</evidence>
<name>A0A179UFR9_BLAGS</name>
<dbReference type="STRING" id="559298.A0A179UFR9"/>
<feature type="compositionally biased region" description="Polar residues" evidence="1">
    <location>
        <begin position="57"/>
        <end position="68"/>
    </location>
</feature>
<gene>
    <name evidence="2" type="ORF">BDBG_16711</name>
</gene>
<evidence type="ECO:0000313" key="2">
    <source>
        <dbReference type="EMBL" id="OAT06824.1"/>
    </source>
</evidence>
<dbReference type="EMBL" id="GG657451">
    <property type="protein sequence ID" value="OAT06824.1"/>
    <property type="molecule type" value="Genomic_DNA"/>
</dbReference>
<protein>
    <submittedName>
        <fullName evidence="2">Uncharacterized protein</fullName>
    </submittedName>
</protein>
<organism evidence="2 3">
    <name type="scientific">Blastomyces gilchristii (strain SLH14081)</name>
    <name type="common">Blastomyces dermatitidis</name>
    <dbReference type="NCBI Taxonomy" id="559298"/>
    <lineage>
        <taxon>Eukaryota</taxon>
        <taxon>Fungi</taxon>
        <taxon>Dikarya</taxon>
        <taxon>Ascomycota</taxon>
        <taxon>Pezizomycotina</taxon>
        <taxon>Eurotiomycetes</taxon>
        <taxon>Eurotiomycetidae</taxon>
        <taxon>Onygenales</taxon>
        <taxon>Ajellomycetaceae</taxon>
        <taxon>Blastomyces</taxon>
    </lineage>
</organism>
<evidence type="ECO:0000256" key="1">
    <source>
        <dbReference type="SAM" id="MobiDB-lite"/>
    </source>
</evidence>
<keyword evidence="3" id="KW-1185">Reference proteome</keyword>